<organism evidence="2 3">
    <name type="scientific">Agathobaculum faecis</name>
    <dbReference type="NCBI Taxonomy" id="2763013"/>
    <lineage>
        <taxon>Bacteria</taxon>
        <taxon>Bacillati</taxon>
        <taxon>Bacillota</taxon>
        <taxon>Clostridia</taxon>
        <taxon>Eubacteriales</taxon>
        <taxon>Butyricicoccaceae</taxon>
        <taxon>Agathobaculum</taxon>
    </lineage>
</organism>
<proteinExistence type="predicted"/>
<evidence type="ECO:0000259" key="1">
    <source>
        <dbReference type="Pfam" id="PF13702"/>
    </source>
</evidence>
<dbReference type="AlphaFoldDB" id="A0A923LVN5"/>
<keyword evidence="3" id="KW-1185">Reference proteome</keyword>
<dbReference type="CDD" id="cd16891">
    <property type="entry name" value="CwlT-like"/>
    <property type="match status" value="1"/>
</dbReference>
<dbReference type="EMBL" id="JACOPL010000012">
    <property type="protein sequence ID" value="MBC5726203.1"/>
    <property type="molecule type" value="Genomic_DNA"/>
</dbReference>
<dbReference type="InterPro" id="IPR047194">
    <property type="entry name" value="CwlT-like_lysozyme"/>
</dbReference>
<dbReference type="Pfam" id="PF13702">
    <property type="entry name" value="Lysozyme_like"/>
    <property type="match status" value="1"/>
</dbReference>
<accession>A0A923LVN5</accession>
<protein>
    <submittedName>
        <fullName evidence="2">Lysozyme family protein</fullName>
    </submittedName>
</protein>
<evidence type="ECO:0000313" key="2">
    <source>
        <dbReference type="EMBL" id="MBC5726203.1"/>
    </source>
</evidence>
<feature type="domain" description="CwlT-like lysozyme" evidence="1">
    <location>
        <begin position="29"/>
        <end position="181"/>
    </location>
</feature>
<evidence type="ECO:0000313" key="3">
    <source>
        <dbReference type="Proteomes" id="UP000606499"/>
    </source>
</evidence>
<comment type="caution">
    <text evidence="2">The sequence shown here is derived from an EMBL/GenBank/DDBJ whole genome shotgun (WGS) entry which is preliminary data.</text>
</comment>
<dbReference type="InterPro" id="IPR023346">
    <property type="entry name" value="Lysozyme-like_dom_sf"/>
</dbReference>
<dbReference type="SUPFAM" id="SSF53955">
    <property type="entry name" value="Lysozyme-like"/>
    <property type="match status" value="1"/>
</dbReference>
<gene>
    <name evidence="2" type="ORF">H8S45_12140</name>
</gene>
<reference evidence="2" key="1">
    <citation type="submission" date="2020-08" db="EMBL/GenBank/DDBJ databases">
        <title>Genome public.</title>
        <authorList>
            <person name="Liu C."/>
            <person name="Sun Q."/>
        </authorList>
    </citation>
    <scope>NUCLEOTIDE SEQUENCE</scope>
    <source>
        <strain evidence="2">NSJ-28</strain>
    </source>
</reference>
<name>A0A923LVN5_9FIRM</name>
<dbReference type="Proteomes" id="UP000606499">
    <property type="component" value="Unassembled WGS sequence"/>
</dbReference>
<sequence length="318" mass="34656">MLHELLEDYRDELVQLLGSATGGKGFSTAVLALRELVEKYAAMYGISHYVDTLLAIIEVESGGRLEDVMQSSESMGLPPNSLSKEASINQGCKYFSQLVRKAKNLGCDEDSVIQAYNYGSGFLDFVASHGKKYSFELAEEFSRQHSGGVKVTYKNEISIPKNGGWRYNYGNMFYVLLVRQYHAALGSDVQNRIVLIAQNYQNYGITAPAGYCEMWAEQVYRAAGVQVANWCCAGRNRVTNVVSTDSSNIPVGAMVYNDPAVYNSRTTCGCGLNAGHVGVYLGNGQIMSNIGGSAIDTLESWTSYYGFGGWGWGGAAVN</sequence>
<dbReference type="Gene3D" id="1.10.530.10">
    <property type="match status" value="1"/>
</dbReference>